<sequence>MNEQGERDQLVALTADIVSAYVSKNPLPMRELADLIESVHISLAGLTSGAVQETVAPLKPAVPVKKSVHDDYIICLEDGKKFKSLKRHLSVHFGLTPAEYRDKWGLPHDYPMVAPGYSAARSALAKSMGLGRKPSAPAPKKRSRKKAAASA</sequence>
<dbReference type="InterPro" id="IPR041920">
    <property type="entry name" value="ROS/MUCR_sf"/>
</dbReference>
<gene>
    <name evidence="3" type="ORF">V1479_24695</name>
</gene>
<reference evidence="3 4" key="1">
    <citation type="submission" date="2024-01" db="EMBL/GenBank/DDBJ databases">
        <title>New evidence supports the origin of RcGTA from prophage.</title>
        <authorList>
            <person name="Xu Y."/>
            <person name="Liu B."/>
            <person name="Chen F."/>
        </authorList>
    </citation>
    <scope>NUCLEOTIDE SEQUENCE [LARGE SCALE GENOMIC DNA]</scope>
    <source>
        <strain evidence="3 4">CBW1107-2</strain>
    </source>
</reference>
<dbReference type="InterPro" id="IPR008807">
    <property type="entry name" value="ROS_MUCR"/>
</dbReference>
<organism evidence="3 4">
    <name type="scientific">Neoaquamicrobium sediminum</name>
    <dbReference type="NCBI Taxonomy" id="1849104"/>
    <lineage>
        <taxon>Bacteria</taxon>
        <taxon>Pseudomonadati</taxon>
        <taxon>Pseudomonadota</taxon>
        <taxon>Alphaproteobacteria</taxon>
        <taxon>Hyphomicrobiales</taxon>
        <taxon>Phyllobacteriaceae</taxon>
        <taxon>Neoaquamicrobium</taxon>
    </lineage>
</organism>
<feature type="region of interest" description="Disordered" evidence="2">
    <location>
        <begin position="128"/>
        <end position="151"/>
    </location>
</feature>
<evidence type="ECO:0000256" key="2">
    <source>
        <dbReference type="SAM" id="MobiDB-lite"/>
    </source>
</evidence>
<evidence type="ECO:0000256" key="1">
    <source>
        <dbReference type="ARBA" id="ARBA00007031"/>
    </source>
</evidence>
<accession>A0ABV3X0Q5</accession>
<evidence type="ECO:0000313" key="3">
    <source>
        <dbReference type="EMBL" id="MEX4010510.1"/>
    </source>
</evidence>
<dbReference type="Gene3D" id="1.10.10.1550">
    <property type="entry name" value="ROS/MUCR transcriptional regulator protein"/>
    <property type="match status" value="1"/>
</dbReference>
<protein>
    <submittedName>
        <fullName evidence="3">MucR family transcriptional regulator</fullName>
    </submittedName>
</protein>
<dbReference type="RefSeq" id="WP_368805186.1">
    <property type="nucleotide sequence ID" value="NZ_JAZHFV010000015.1"/>
</dbReference>
<comment type="similarity">
    <text evidence="1">Belongs to the ros/MucR family.</text>
</comment>
<dbReference type="Proteomes" id="UP001559025">
    <property type="component" value="Unassembled WGS sequence"/>
</dbReference>
<dbReference type="EMBL" id="JAZHFV010000015">
    <property type="protein sequence ID" value="MEX4010510.1"/>
    <property type="molecule type" value="Genomic_DNA"/>
</dbReference>
<feature type="compositionally biased region" description="Basic residues" evidence="2">
    <location>
        <begin position="139"/>
        <end position="151"/>
    </location>
</feature>
<name>A0ABV3X0Q5_9HYPH</name>
<proteinExistence type="inferred from homology"/>
<evidence type="ECO:0000313" key="4">
    <source>
        <dbReference type="Proteomes" id="UP001559025"/>
    </source>
</evidence>
<dbReference type="Pfam" id="PF05443">
    <property type="entry name" value="ROS_MUCR"/>
    <property type="match status" value="1"/>
</dbReference>
<comment type="caution">
    <text evidence="3">The sequence shown here is derived from an EMBL/GenBank/DDBJ whole genome shotgun (WGS) entry which is preliminary data.</text>
</comment>
<keyword evidence="4" id="KW-1185">Reference proteome</keyword>